<feature type="region of interest" description="Disordered" evidence="1">
    <location>
        <begin position="1"/>
        <end position="55"/>
    </location>
</feature>
<reference evidence="3" key="2">
    <citation type="submission" date="2019-10" db="EMBL/GenBank/DDBJ databases">
        <authorList>
            <consortium name="NCBI Genome Project"/>
        </authorList>
    </citation>
    <scope>NUCLEOTIDE SEQUENCE</scope>
    <source>
        <strain evidence="3">NI907</strain>
    </source>
</reference>
<keyword evidence="2" id="KW-1185">Reference proteome</keyword>
<dbReference type="Proteomes" id="UP000515153">
    <property type="component" value="Unplaced"/>
</dbReference>
<feature type="compositionally biased region" description="Polar residues" evidence="1">
    <location>
        <begin position="79"/>
        <end position="94"/>
    </location>
</feature>
<evidence type="ECO:0000256" key="1">
    <source>
        <dbReference type="SAM" id="MobiDB-lite"/>
    </source>
</evidence>
<reference evidence="3" key="3">
    <citation type="submission" date="2025-08" db="UniProtKB">
        <authorList>
            <consortium name="RefSeq"/>
        </authorList>
    </citation>
    <scope>IDENTIFICATION</scope>
    <source>
        <strain evidence="3">NI907</strain>
    </source>
</reference>
<sequence>MLKAETPPPAPAPERHPLPGSRPSPSRSRDSSSTTSSPGLCSKWPDLSRPRSNPFSSKALFVVSPQSGTLVPRHMMALESSQTQPNNREQNQSEDQPHDNVDYLDDDDLYSDLDDEWFGELDEKRPQATSPPSSDPAERPLRSPQEAYPDFFGSSPPALDGLVDPVTSFLLASTTG</sequence>
<feature type="region of interest" description="Disordered" evidence="1">
    <location>
        <begin position="72"/>
        <end position="159"/>
    </location>
</feature>
<dbReference type="KEGG" id="pgri:PgNI_09653"/>
<feature type="compositionally biased region" description="Pro residues" evidence="1">
    <location>
        <begin position="1"/>
        <end position="12"/>
    </location>
</feature>
<evidence type="ECO:0000313" key="3">
    <source>
        <dbReference type="RefSeq" id="XP_030978178.1"/>
    </source>
</evidence>
<feature type="compositionally biased region" description="Low complexity" evidence="1">
    <location>
        <begin position="21"/>
        <end position="38"/>
    </location>
</feature>
<proteinExistence type="predicted"/>
<feature type="compositionally biased region" description="Acidic residues" evidence="1">
    <location>
        <begin position="102"/>
        <end position="120"/>
    </location>
</feature>
<organism evidence="2 3">
    <name type="scientific">Pyricularia grisea</name>
    <name type="common">Crabgrass-specific blast fungus</name>
    <name type="synonym">Magnaporthe grisea</name>
    <dbReference type="NCBI Taxonomy" id="148305"/>
    <lineage>
        <taxon>Eukaryota</taxon>
        <taxon>Fungi</taxon>
        <taxon>Dikarya</taxon>
        <taxon>Ascomycota</taxon>
        <taxon>Pezizomycotina</taxon>
        <taxon>Sordariomycetes</taxon>
        <taxon>Sordariomycetidae</taxon>
        <taxon>Magnaporthales</taxon>
        <taxon>Pyriculariaceae</taxon>
        <taxon>Pyricularia</taxon>
    </lineage>
</organism>
<dbReference type="RefSeq" id="XP_030978178.1">
    <property type="nucleotide sequence ID" value="XM_031129635.1"/>
</dbReference>
<protein>
    <submittedName>
        <fullName evidence="3">Uncharacterized protein</fullName>
    </submittedName>
</protein>
<evidence type="ECO:0000313" key="2">
    <source>
        <dbReference type="Proteomes" id="UP000515153"/>
    </source>
</evidence>
<accession>A0A6P8ATE0</accession>
<reference evidence="3" key="1">
    <citation type="journal article" date="2019" name="Mol. Biol. Evol.">
        <title>Blast fungal genomes show frequent chromosomal changes, gene gains and losses, and effector gene turnover.</title>
        <authorList>
            <person name="Gomez Luciano L.B."/>
            <person name="Jason Tsai I."/>
            <person name="Chuma I."/>
            <person name="Tosa Y."/>
            <person name="Chen Y.H."/>
            <person name="Li J.Y."/>
            <person name="Li M.Y."/>
            <person name="Jade Lu M.Y."/>
            <person name="Nakayashiki H."/>
            <person name="Li W.H."/>
        </authorList>
    </citation>
    <scope>NUCLEOTIDE SEQUENCE</scope>
    <source>
        <strain evidence="3">NI907</strain>
    </source>
</reference>
<name>A0A6P8ATE0_PYRGI</name>
<dbReference type="AlphaFoldDB" id="A0A6P8ATE0"/>
<gene>
    <name evidence="3" type="ORF">PgNI_09653</name>
</gene>
<dbReference type="GeneID" id="41964543"/>